<dbReference type="EMBL" id="JAUGZK010000001">
    <property type="protein sequence ID" value="MEE2023026.1"/>
    <property type="molecule type" value="Genomic_DNA"/>
</dbReference>
<protein>
    <submittedName>
        <fullName evidence="3">Acetyltransferase</fullName>
    </submittedName>
</protein>
<proteinExistence type="inferred from homology"/>
<evidence type="ECO:0000256" key="1">
    <source>
        <dbReference type="ARBA" id="ARBA00007274"/>
    </source>
</evidence>
<sequence length="210" mass="22021">MSKPVLLLGAGGHAAVLIDMLRQLNHHIIGLVAREEPAAKPGFAGIPFYASDDDVLAFNKSEVLLVNALGSLPGQNGRSTLQRRFQQAGYQFMTIVSPHSMVSEYAQLAEGVQVMPGAVINAHSSISEGSIINSGAIIEHDCKIGPYNHIAPGAVLSGGVATGHHVHVGTGANIIQSITIGNNVMISAGSTVVKSLPDNSRHYVARPYIC</sequence>
<evidence type="ECO:0000313" key="4">
    <source>
        <dbReference type="Proteomes" id="UP001339167"/>
    </source>
</evidence>
<dbReference type="Proteomes" id="UP001339167">
    <property type="component" value="Unassembled WGS sequence"/>
</dbReference>
<dbReference type="InterPro" id="IPR020019">
    <property type="entry name" value="AcTrfase_PglD-like"/>
</dbReference>
<dbReference type="Gene3D" id="2.160.10.10">
    <property type="entry name" value="Hexapeptide repeat proteins"/>
    <property type="match status" value="1"/>
</dbReference>
<dbReference type="InterPro" id="IPR041561">
    <property type="entry name" value="PglD_N"/>
</dbReference>
<evidence type="ECO:0000259" key="2">
    <source>
        <dbReference type="Pfam" id="PF17836"/>
    </source>
</evidence>
<gene>
    <name evidence="3" type="ORF">QWF21_02120</name>
</gene>
<dbReference type="InterPro" id="IPR001451">
    <property type="entry name" value="Hexapep"/>
</dbReference>
<comment type="caution">
    <text evidence="3">The sequence shown here is derived from an EMBL/GenBank/DDBJ whole genome shotgun (WGS) entry which is preliminary data.</text>
</comment>
<dbReference type="NCBIfam" id="TIGR03570">
    <property type="entry name" value="NeuD_NnaD"/>
    <property type="match status" value="1"/>
</dbReference>
<dbReference type="Gene3D" id="3.40.50.20">
    <property type="match status" value="1"/>
</dbReference>
<dbReference type="InterPro" id="IPR050179">
    <property type="entry name" value="Trans_hexapeptide_repeat"/>
</dbReference>
<dbReference type="CDD" id="cd03360">
    <property type="entry name" value="LbH_AT_putative"/>
    <property type="match status" value="1"/>
</dbReference>
<accession>A0ABU7JBE9</accession>
<feature type="domain" description="PglD N-terminal" evidence="2">
    <location>
        <begin position="5"/>
        <end position="71"/>
    </location>
</feature>
<keyword evidence="4" id="KW-1185">Reference proteome</keyword>
<comment type="similarity">
    <text evidence="1">Belongs to the transferase hexapeptide repeat family.</text>
</comment>
<dbReference type="RefSeq" id="WP_330086379.1">
    <property type="nucleotide sequence ID" value="NZ_JAUGZK010000001.1"/>
</dbReference>
<reference evidence="3 4" key="1">
    <citation type="submission" date="2023-06" db="EMBL/GenBank/DDBJ databases">
        <title>Alkalimonas sp., MEB004 an alkaliphilic bacterium isolated from Lonar Lake, India.</title>
        <authorList>
            <person name="Joshi A."/>
            <person name="Thite S."/>
        </authorList>
    </citation>
    <scope>NUCLEOTIDE SEQUENCE [LARGE SCALE GENOMIC DNA]</scope>
    <source>
        <strain evidence="3 4">MEB004</strain>
    </source>
</reference>
<dbReference type="Pfam" id="PF17836">
    <property type="entry name" value="PglD_N"/>
    <property type="match status" value="1"/>
</dbReference>
<organism evidence="3 4">
    <name type="scientific">Alkalimonas mucilaginosa</name>
    <dbReference type="NCBI Taxonomy" id="3057676"/>
    <lineage>
        <taxon>Bacteria</taxon>
        <taxon>Pseudomonadati</taxon>
        <taxon>Pseudomonadota</taxon>
        <taxon>Gammaproteobacteria</taxon>
        <taxon>Alkalimonas</taxon>
    </lineage>
</organism>
<dbReference type="Pfam" id="PF00132">
    <property type="entry name" value="Hexapep"/>
    <property type="match status" value="1"/>
</dbReference>
<dbReference type="PANTHER" id="PTHR43300">
    <property type="entry name" value="ACETYLTRANSFERASE"/>
    <property type="match status" value="1"/>
</dbReference>
<dbReference type="InterPro" id="IPR011004">
    <property type="entry name" value="Trimer_LpxA-like_sf"/>
</dbReference>
<evidence type="ECO:0000313" key="3">
    <source>
        <dbReference type="EMBL" id="MEE2023026.1"/>
    </source>
</evidence>
<name>A0ABU7JBE9_9GAMM</name>
<dbReference type="SUPFAM" id="SSF51161">
    <property type="entry name" value="Trimeric LpxA-like enzymes"/>
    <property type="match status" value="1"/>
</dbReference>
<dbReference type="PANTHER" id="PTHR43300:SF7">
    <property type="entry name" value="UDP-N-ACETYLBACILLOSAMINE N-ACETYLTRANSFERASE"/>
    <property type="match status" value="1"/>
</dbReference>